<accession>A0A8J8NVB1</accession>
<comment type="caution">
    <text evidence="1">The sequence shown here is derived from an EMBL/GenBank/DDBJ whole genome shotgun (WGS) entry which is preliminary data.</text>
</comment>
<sequence>MSIVYPVIEANGDLVKVQFLRQNDRFDLFDKAIPILLSNTATLQLKFDPLFAPVWNMHQLMIFHEHSQSHLHYIPIFQIIIWVSQFGIDSFKARDNHFGFERQESSKTE</sequence>
<evidence type="ECO:0000313" key="2">
    <source>
        <dbReference type="Proteomes" id="UP000785679"/>
    </source>
</evidence>
<keyword evidence="2" id="KW-1185">Reference proteome</keyword>
<dbReference type="EMBL" id="RRYP01005728">
    <property type="protein sequence ID" value="TNV81793.1"/>
    <property type="molecule type" value="Genomic_DNA"/>
</dbReference>
<evidence type="ECO:0000313" key="1">
    <source>
        <dbReference type="EMBL" id="TNV81793.1"/>
    </source>
</evidence>
<organism evidence="1 2">
    <name type="scientific">Halteria grandinella</name>
    <dbReference type="NCBI Taxonomy" id="5974"/>
    <lineage>
        <taxon>Eukaryota</taxon>
        <taxon>Sar</taxon>
        <taxon>Alveolata</taxon>
        <taxon>Ciliophora</taxon>
        <taxon>Intramacronucleata</taxon>
        <taxon>Spirotrichea</taxon>
        <taxon>Stichotrichia</taxon>
        <taxon>Sporadotrichida</taxon>
        <taxon>Halteriidae</taxon>
        <taxon>Halteria</taxon>
    </lineage>
</organism>
<protein>
    <submittedName>
        <fullName evidence="1">Uncharacterized protein</fullName>
    </submittedName>
</protein>
<dbReference type="AlphaFoldDB" id="A0A8J8NVB1"/>
<gene>
    <name evidence="1" type="ORF">FGO68_gene13729</name>
</gene>
<dbReference type="Proteomes" id="UP000785679">
    <property type="component" value="Unassembled WGS sequence"/>
</dbReference>
<proteinExistence type="predicted"/>
<reference evidence="1" key="1">
    <citation type="submission" date="2019-06" db="EMBL/GenBank/DDBJ databases">
        <authorList>
            <person name="Zheng W."/>
        </authorList>
    </citation>
    <scope>NUCLEOTIDE SEQUENCE</scope>
    <source>
        <strain evidence="1">QDHG01</strain>
    </source>
</reference>
<name>A0A8J8NVB1_HALGN</name>